<keyword evidence="2" id="KW-0812">Transmembrane</keyword>
<dbReference type="Pfam" id="PF19870">
    <property type="entry name" value="DUF6343"/>
    <property type="match status" value="1"/>
</dbReference>
<evidence type="ECO:0000313" key="3">
    <source>
        <dbReference type="EMBL" id="CAA9276376.1"/>
    </source>
</evidence>
<feature type="compositionally biased region" description="Basic and acidic residues" evidence="1">
    <location>
        <begin position="1"/>
        <end position="23"/>
    </location>
</feature>
<evidence type="ECO:0000256" key="2">
    <source>
        <dbReference type="SAM" id="Phobius"/>
    </source>
</evidence>
<dbReference type="AlphaFoldDB" id="A0A6J4JG80"/>
<reference evidence="3" key="1">
    <citation type="submission" date="2020-02" db="EMBL/GenBank/DDBJ databases">
        <authorList>
            <person name="Meier V. D."/>
        </authorList>
    </citation>
    <scope>NUCLEOTIDE SEQUENCE</scope>
    <source>
        <strain evidence="3">AVDCRST_MAG57</strain>
    </source>
</reference>
<organism evidence="3">
    <name type="scientific">uncultured Blastococcus sp</name>
    <dbReference type="NCBI Taxonomy" id="217144"/>
    <lineage>
        <taxon>Bacteria</taxon>
        <taxon>Bacillati</taxon>
        <taxon>Actinomycetota</taxon>
        <taxon>Actinomycetes</taxon>
        <taxon>Geodermatophilales</taxon>
        <taxon>Geodermatophilaceae</taxon>
        <taxon>Blastococcus</taxon>
        <taxon>environmental samples</taxon>
    </lineage>
</organism>
<proteinExistence type="predicted"/>
<protein>
    <submittedName>
        <fullName evidence="3">Uncharacterized protein</fullName>
    </submittedName>
</protein>
<evidence type="ECO:0000256" key="1">
    <source>
        <dbReference type="SAM" id="MobiDB-lite"/>
    </source>
</evidence>
<dbReference type="EMBL" id="CADCTI010000283">
    <property type="protein sequence ID" value="CAA9276376.1"/>
    <property type="molecule type" value="Genomic_DNA"/>
</dbReference>
<feature type="transmembrane region" description="Helical" evidence="2">
    <location>
        <begin position="41"/>
        <end position="59"/>
    </location>
</feature>
<accession>A0A6J4JG80</accession>
<feature type="region of interest" description="Disordered" evidence="1">
    <location>
        <begin position="1"/>
        <end position="28"/>
    </location>
</feature>
<feature type="transmembrane region" description="Helical" evidence="2">
    <location>
        <begin position="65"/>
        <end position="86"/>
    </location>
</feature>
<name>A0A6J4JG80_9ACTN</name>
<keyword evidence="2" id="KW-0472">Membrane</keyword>
<gene>
    <name evidence="3" type="ORF">AVDCRST_MAG57-3460</name>
</gene>
<sequence length="95" mass="10010">MSEPEAPRSRADYERGLPDHHDPTAGFAGAPPARSALTLRLILALFGLVVSIGGGLVWLATDFPVWPAVVLFVLAAVAAVDIVVIVRRKARGEPG</sequence>
<keyword evidence="2" id="KW-1133">Transmembrane helix</keyword>
<dbReference type="InterPro" id="IPR045924">
    <property type="entry name" value="DUF6343"/>
</dbReference>